<dbReference type="KEGG" id="noa:BKM31_20895"/>
<dbReference type="PANTHER" id="PTHR46696">
    <property type="entry name" value="P450, PUTATIVE (EUROFUNG)-RELATED"/>
    <property type="match status" value="1"/>
</dbReference>
<keyword evidence="2" id="KW-0560">Oxidoreductase</keyword>
<evidence type="ECO:0000313" key="4">
    <source>
        <dbReference type="Proteomes" id="UP000190797"/>
    </source>
</evidence>
<reference evidence="4" key="1">
    <citation type="journal article" date="2017" name="Med. Chem. Commun.">
        <title>Nonomuraea sp. ATCC 55076 harbours the largest actinomycete chromosome to date and the kistamicin biosynthetic gene cluster.</title>
        <authorList>
            <person name="Nazari B."/>
            <person name="Forneris C.C."/>
            <person name="Gibson M.I."/>
            <person name="Moon K."/>
            <person name="Schramma K.R."/>
            <person name="Seyedsayamdost M.R."/>
        </authorList>
    </citation>
    <scope>NUCLEOTIDE SEQUENCE [LARGE SCALE GENOMIC DNA]</scope>
    <source>
        <strain evidence="4">ATCC 55076</strain>
    </source>
</reference>
<dbReference type="Gene3D" id="1.10.630.10">
    <property type="entry name" value="Cytochrome P450"/>
    <property type="match status" value="1"/>
</dbReference>
<organism evidence="3 4">
    <name type="scientific">[Actinomadura] parvosata subsp. kistnae</name>
    <dbReference type="NCBI Taxonomy" id="1909395"/>
    <lineage>
        <taxon>Bacteria</taxon>
        <taxon>Bacillati</taxon>
        <taxon>Actinomycetota</taxon>
        <taxon>Actinomycetes</taxon>
        <taxon>Streptosporangiales</taxon>
        <taxon>Streptosporangiaceae</taxon>
        <taxon>Nonomuraea</taxon>
    </lineage>
</organism>
<dbReference type="Proteomes" id="UP000190797">
    <property type="component" value="Chromosome"/>
</dbReference>
<protein>
    <recommendedName>
        <fullName evidence="5">Cytochrome</fullName>
    </recommendedName>
</protein>
<dbReference type="GO" id="GO:0004497">
    <property type="term" value="F:monooxygenase activity"/>
    <property type="evidence" value="ECO:0007669"/>
    <property type="project" value="UniProtKB-KW"/>
</dbReference>
<dbReference type="GO" id="GO:0005506">
    <property type="term" value="F:iron ion binding"/>
    <property type="evidence" value="ECO:0007669"/>
    <property type="project" value="InterPro"/>
</dbReference>
<accession>A0A1V0AJZ7</accession>
<dbReference type="InterPro" id="IPR036396">
    <property type="entry name" value="Cyt_P450_sf"/>
</dbReference>
<dbReference type="SUPFAM" id="SSF48264">
    <property type="entry name" value="Cytochrome P450"/>
    <property type="match status" value="1"/>
</dbReference>
<dbReference type="GO" id="GO:0020037">
    <property type="term" value="F:heme binding"/>
    <property type="evidence" value="ECO:0007669"/>
    <property type="project" value="InterPro"/>
</dbReference>
<sequence>MKLPERNVEIFSPISPSMLADPYSVYRHLQREDPVHWHEQLNAWIVTRHADCIRILGDPETFINDYRKIGEEAPEDILGLQTLDAPEHTEVRHLLIEAMRNIDMPAWIEDCSRVADELLAEVNLERFDYVKQFNEPLALRSMCLFFGIPHFGDEAKFHEAQRRLVLSMDFGLNPDLLEPGVEARRYCTSVLAPYAINPPPTGLLAHVDFGRTGPLTGYVLNALRQMFVAGFLSSSSTLSCITRTLVERNLLNLDEPLKVSNQVYNELIRHSGAVQVDTRGCAETVTLGGKEILRGTEVLLVPAAANRDPAVFSRPDDLDFTRESNPHLGFGKGVHACIGAHLAQSLHMPVLTQLSERYRLTLAEPPVQRPTGTLRGLNHMFVTARPR</sequence>
<gene>
    <name evidence="3" type="ORF">BKM31_20895</name>
</gene>
<dbReference type="AlphaFoldDB" id="A0A1V0AJZ7"/>
<keyword evidence="2" id="KW-0479">Metal-binding</keyword>
<evidence type="ECO:0000256" key="2">
    <source>
        <dbReference type="RuleBase" id="RU000461"/>
    </source>
</evidence>
<dbReference type="PROSITE" id="PS00086">
    <property type="entry name" value="CYTOCHROME_P450"/>
    <property type="match status" value="1"/>
</dbReference>
<dbReference type="STRING" id="1909395.BKM31_20895"/>
<keyword evidence="2" id="KW-0408">Iron</keyword>
<keyword evidence="2" id="KW-0349">Heme</keyword>
<dbReference type="PANTHER" id="PTHR46696:SF1">
    <property type="entry name" value="CYTOCHROME P450 YJIB-RELATED"/>
    <property type="match status" value="1"/>
</dbReference>
<comment type="similarity">
    <text evidence="1 2">Belongs to the cytochrome P450 family.</text>
</comment>
<dbReference type="GO" id="GO:0016705">
    <property type="term" value="F:oxidoreductase activity, acting on paired donors, with incorporation or reduction of molecular oxygen"/>
    <property type="evidence" value="ECO:0007669"/>
    <property type="project" value="InterPro"/>
</dbReference>
<name>A0A1V0AJZ7_9ACTN</name>
<dbReference type="Pfam" id="PF00067">
    <property type="entry name" value="p450"/>
    <property type="match status" value="1"/>
</dbReference>
<dbReference type="InterPro" id="IPR017972">
    <property type="entry name" value="Cyt_P450_CS"/>
</dbReference>
<dbReference type="EMBL" id="CP017717">
    <property type="protein sequence ID" value="AQZ70540.1"/>
    <property type="molecule type" value="Genomic_DNA"/>
</dbReference>
<keyword evidence="2" id="KW-0503">Monooxygenase</keyword>
<evidence type="ECO:0000256" key="1">
    <source>
        <dbReference type="ARBA" id="ARBA00010617"/>
    </source>
</evidence>
<evidence type="ECO:0000313" key="3">
    <source>
        <dbReference type="EMBL" id="AQZ70540.1"/>
    </source>
</evidence>
<proteinExistence type="inferred from homology"/>
<dbReference type="InterPro" id="IPR001128">
    <property type="entry name" value="Cyt_P450"/>
</dbReference>
<keyword evidence="4" id="KW-1185">Reference proteome</keyword>
<evidence type="ECO:0008006" key="5">
    <source>
        <dbReference type="Google" id="ProtNLM"/>
    </source>
</evidence>